<dbReference type="AlphaFoldDB" id="A0A1L7CT27"/>
<keyword evidence="9" id="KW-1185">Reference proteome</keyword>
<comment type="cofactor">
    <cofactor evidence="1">
        <name>Mn(2+)</name>
        <dbReference type="ChEBI" id="CHEBI:29035"/>
    </cofactor>
</comment>
<dbReference type="RefSeq" id="WP_075663999.1">
    <property type="nucleotide sequence ID" value="NZ_CP009247.1"/>
</dbReference>
<dbReference type="Gene3D" id="3.90.79.10">
    <property type="entry name" value="Nucleoside Triphosphate Pyrophosphohydrolase"/>
    <property type="match status" value="1"/>
</dbReference>
<dbReference type="GO" id="GO:0016818">
    <property type="term" value="F:hydrolase activity, acting on acid anhydrides, in phosphorus-containing anhydrides"/>
    <property type="evidence" value="ECO:0007669"/>
    <property type="project" value="InterPro"/>
</dbReference>
<evidence type="ECO:0000313" key="9">
    <source>
        <dbReference type="Proteomes" id="UP000185434"/>
    </source>
</evidence>
<keyword evidence="3" id="KW-0479">Metal-binding</keyword>
<dbReference type="InterPro" id="IPR000086">
    <property type="entry name" value="NUDIX_hydrolase_dom"/>
</dbReference>
<reference evidence="8 9" key="1">
    <citation type="submission" date="2014-08" db="EMBL/GenBank/DDBJ databases">
        <title>Complete genome sequence of Corynebacterium frankenforstense ST18(T) (=DSM 45800(T)), isolated from raw cow milk.</title>
        <authorList>
            <person name="Ruckert C."/>
            <person name="Albersmeier A."/>
            <person name="Winkler A."/>
            <person name="Lipski A."/>
            <person name="Kalinowski J."/>
        </authorList>
    </citation>
    <scope>NUCLEOTIDE SEQUENCE [LARGE SCALE GENOMIC DNA]</scope>
    <source>
        <strain evidence="8 9">ST18</strain>
    </source>
</reference>
<gene>
    <name evidence="8" type="ORF">CFRA_06855</name>
</gene>
<name>A0A1L7CT27_9CORY</name>
<dbReference type="KEGG" id="cfk:CFRA_06855"/>
<dbReference type="InterPro" id="IPR015797">
    <property type="entry name" value="NUDIX_hydrolase-like_dom_sf"/>
</dbReference>
<evidence type="ECO:0000259" key="7">
    <source>
        <dbReference type="PROSITE" id="PS51462"/>
    </source>
</evidence>
<comment type="cofactor">
    <cofactor evidence="2">
        <name>Mg(2+)</name>
        <dbReference type="ChEBI" id="CHEBI:18420"/>
    </cofactor>
</comment>
<feature type="domain" description="Nudix hydrolase" evidence="7">
    <location>
        <begin position="9"/>
        <end position="226"/>
    </location>
</feature>
<dbReference type="PANTHER" id="PTHR12318:SF0">
    <property type="entry name" value="ACYL-COENZYME A DIPHOSPHATASE NUDT19"/>
    <property type="match status" value="1"/>
</dbReference>
<evidence type="ECO:0000256" key="6">
    <source>
        <dbReference type="ARBA" id="ARBA00023211"/>
    </source>
</evidence>
<evidence type="ECO:0000256" key="2">
    <source>
        <dbReference type="ARBA" id="ARBA00001946"/>
    </source>
</evidence>
<evidence type="ECO:0000256" key="4">
    <source>
        <dbReference type="ARBA" id="ARBA00022801"/>
    </source>
</evidence>
<dbReference type="SUPFAM" id="SSF55811">
    <property type="entry name" value="Nudix"/>
    <property type="match status" value="1"/>
</dbReference>
<evidence type="ECO:0000256" key="3">
    <source>
        <dbReference type="ARBA" id="ARBA00022723"/>
    </source>
</evidence>
<dbReference type="PROSITE" id="PS51462">
    <property type="entry name" value="NUDIX"/>
    <property type="match status" value="1"/>
</dbReference>
<evidence type="ECO:0000313" key="8">
    <source>
        <dbReference type="EMBL" id="APT89012.1"/>
    </source>
</evidence>
<keyword evidence="5" id="KW-0460">Magnesium</keyword>
<protein>
    <submittedName>
        <fullName evidence="8">NUDIX hydrolase</fullName>
    </submittedName>
</protein>
<evidence type="ECO:0000256" key="5">
    <source>
        <dbReference type="ARBA" id="ARBA00022842"/>
    </source>
</evidence>
<dbReference type="STRING" id="1437875.CFRA_06855"/>
<accession>A0A1L7CT27</accession>
<dbReference type="EMBL" id="CP009247">
    <property type="protein sequence ID" value="APT89012.1"/>
    <property type="molecule type" value="Genomic_DNA"/>
</dbReference>
<dbReference type="OrthoDB" id="7183442at2"/>
<evidence type="ECO:0000256" key="1">
    <source>
        <dbReference type="ARBA" id="ARBA00001936"/>
    </source>
</evidence>
<dbReference type="PANTHER" id="PTHR12318">
    <property type="entry name" value="TESTOSTERONE-REGULATED PROTEIN RP2"/>
    <property type="match status" value="1"/>
</dbReference>
<proteinExistence type="predicted"/>
<dbReference type="Proteomes" id="UP000185434">
    <property type="component" value="Chromosome"/>
</dbReference>
<dbReference type="InterPro" id="IPR039121">
    <property type="entry name" value="NUDT19"/>
</dbReference>
<keyword evidence="4 8" id="KW-0378">Hydrolase</keyword>
<dbReference type="GO" id="GO:0046872">
    <property type="term" value="F:metal ion binding"/>
    <property type="evidence" value="ECO:0007669"/>
    <property type="project" value="UniProtKB-KW"/>
</dbReference>
<dbReference type="CDD" id="cd18870">
    <property type="entry name" value="NUDIX_AcylCoAdiphos_Nudt19"/>
    <property type="match status" value="1"/>
</dbReference>
<sequence length="267" mass="29644">MPQNSGVGGSRLAATVLLVRDGRQGLEVWVQERVSTMPNYPGMTVFPGGGVDRRDFALVDENEDGVEDLWSGRPLEDTADVLGVPTQQARALVFAAVRELFEETGTLLAVHRNRTTVADATPFHADRLALESHRLSLTQVLHRGKLRVHSDMLRPWARWVGTSERGNTFDNTSFLAVHPVGQEPDGRSSETDSAGWFPPSLLIDGWRTGLVRLVIPTWAQLKRLADCRTVAEALAEAEHSDMTPVVGDPVDDPRYREFFTIDRPDRI</sequence>
<keyword evidence="6" id="KW-0464">Manganese</keyword>
<organism evidence="8 9">
    <name type="scientific">Corynebacterium frankenforstense DSM 45800</name>
    <dbReference type="NCBI Taxonomy" id="1437875"/>
    <lineage>
        <taxon>Bacteria</taxon>
        <taxon>Bacillati</taxon>
        <taxon>Actinomycetota</taxon>
        <taxon>Actinomycetes</taxon>
        <taxon>Mycobacteriales</taxon>
        <taxon>Corynebacteriaceae</taxon>
        <taxon>Corynebacterium</taxon>
    </lineage>
</organism>